<comment type="similarity">
    <text evidence="2 11">Belongs to the enolase family.</text>
</comment>
<feature type="binding site" evidence="11">
    <location>
        <position position="402"/>
    </location>
    <ligand>
        <name>(2R)-2-phosphoglycerate</name>
        <dbReference type="ChEBI" id="CHEBI:58289"/>
    </ligand>
</feature>
<evidence type="ECO:0000259" key="12">
    <source>
        <dbReference type="SMART" id="SM01192"/>
    </source>
</evidence>
<dbReference type="EC" id="4.2.1.11" evidence="3 11"/>
<dbReference type="Gene3D" id="3.30.390.10">
    <property type="entry name" value="Enolase-like, N-terminal domain"/>
    <property type="match status" value="1"/>
</dbReference>
<evidence type="ECO:0000256" key="9">
    <source>
        <dbReference type="ARBA" id="ARBA00023239"/>
    </source>
</evidence>
<keyword evidence="5 11" id="KW-0964">Secreted</keyword>
<dbReference type="InterPro" id="IPR020811">
    <property type="entry name" value="Enolase_N"/>
</dbReference>
<evidence type="ECO:0000259" key="13">
    <source>
        <dbReference type="SMART" id="SM01193"/>
    </source>
</evidence>
<reference evidence="14 15" key="1">
    <citation type="journal article" date="2021" name="ISME Commun">
        <title>Automated analysis of genomic sequences facilitates high-throughput and comprehensive description of bacteria.</title>
        <authorList>
            <person name="Hitch T.C.A."/>
        </authorList>
    </citation>
    <scope>NUCLEOTIDE SEQUENCE [LARGE SCALE GENOMIC DNA]</scope>
    <source>
        <strain evidence="14 15">Sanger_109</strain>
    </source>
</reference>
<sequence length="453" mass="49835">MSVNLQIMDVYAREILDSRGNPTVEAEVKVRDGEHIVTGRAAVPSGASTGSHEAAELRDGEADRYHGKGVRRAVTHVNTEIKKVLLGENACNQLKIDYILRTTDGTDNKNRLGANAILAVSMACADVSAKALNLPLFRYLGGVFGVRMPVPMMNILNGGRHAANTVDFQEFMIMPVGAVDEHGTFVFREGLRWCVEVYQELKKILEQEGLSTAVGDEGGFAPDIKDADEVFSYLMRAVRAAGYEPGREIAFAMDAAASELYHSESGMYHFPGESQCKVKELQKGKEELPDTVSGSVMRSTVELIEYYEKLVDKYPLISIEDGLDENDWDGWHELTARLGDRVQLVGDDLFVTDVKRVLYGIERKAANAVLIKVNQIGTLSEAMETIVRAKQAGYHAVVSHRSGETEDTLIADLAVALNCGQIKTGAPCRGERTAKYNQLLRIEEEVGSIMKDF</sequence>
<feature type="active site" description="Proton acceptor" evidence="11">
    <location>
        <position position="372"/>
    </location>
</feature>
<evidence type="ECO:0000313" key="15">
    <source>
        <dbReference type="Proteomes" id="UP001652442"/>
    </source>
</evidence>
<dbReference type="SFLD" id="SFLDF00002">
    <property type="entry name" value="enolase"/>
    <property type="match status" value="1"/>
</dbReference>
<dbReference type="PRINTS" id="PR00148">
    <property type="entry name" value="ENOLASE"/>
</dbReference>
<dbReference type="GO" id="GO:0004634">
    <property type="term" value="F:phosphopyruvate hydratase activity"/>
    <property type="evidence" value="ECO:0007669"/>
    <property type="project" value="UniProtKB-EC"/>
</dbReference>
<feature type="binding site" evidence="11">
    <location>
        <position position="347"/>
    </location>
    <ligand>
        <name>Mg(2+)</name>
        <dbReference type="ChEBI" id="CHEBI:18420"/>
    </ligand>
</feature>
<evidence type="ECO:0000256" key="4">
    <source>
        <dbReference type="ARBA" id="ARBA00017068"/>
    </source>
</evidence>
<proteinExistence type="inferred from homology"/>
<dbReference type="HAMAP" id="MF_00318">
    <property type="entry name" value="Enolase"/>
    <property type="match status" value="1"/>
</dbReference>
<dbReference type="PANTHER" id="PTHR11902:SF1">
    <property type="entry name" value="ENOLASE"/>
    <property type="match status" value="1"/>
</dbReference>
<feature type="domain" description="Enolase C-terminal TIM barrel" evidence="12">
    <location>
        <begin position="145"/>
        <end position="453"/>
    </location>
</feature>
<dbReference type="PANTHER" id="PTHR11902">
    <property type="entry name" value="ENOLASE"/>
    <property type="match status" value="1"/>
</dbReference>
<feature type="domain" description="Enolase N-terminal" evidence="13">
    <location>
        <begin position="7"/>
        <end position="140"/>
    </location>
</feature>
<evidence type="ECO:0000256" key="10">
    <source>
        <dbReference type="ARBA" id="ARBA00048951"/>
    </source>
</evidence>
<keyword evidence="15" id="KW-1185">Reference proteome</keyword>
<comment type="caution">
    <text evidence="14">The sequence shown here is derived from an EMBL/GenBank/DDBJ whole genome shotgun (WGS) entry which is preliminary data.</text>
</comment>
<dbReference type="Pfam" id="PF00113">
    <property type="entry name" value="Enolase_C"/>
    <property type="match status" value="1"/>
</dbReference>
<dbReference type="NCBIfam" id="TIGR01060">
    <property type="entry name" value="eno"/>
    <property type="match status" value="1"/>
</dbReference>
<comment type="function">
    <text evidence="11">Catalyzes the reversible conversion of 2-phosphoglycerate (2-PG) into phosphoenolpyruvate (PEP). It is essential for the degradation of carbohydrates via glycolysis.</text>
</comment>
<gene>
    <name evidence="11 14" type="primary">eno</name>
    <name evidence="14" type="ORF">OCV88_00615</name>
</gene>
<feature type="active site" description="Proton donor" evidence="11">
    <location>
        <position position="217"/>
    </location>
</feature>
<evidence type="ECO:0000256" key="11">
    <source>
        <dbReference type="HAMAP-Rule" id="MF_00318"/>
    </source>
</evidence>
<dbReference type="RefSeq" id="WP_158423715.1">
    <property type="nucleotide sequence ID" value="NZ_JAOQJQ010000001.1"/>
</dbReference>
<dbReference type="SFLD" id="SFLDS00001">
    <property type="entry name" value="Enolase"/>
    <property type="match status" value="1"/>
</dbReference>
<dbReference type="InterPro" id="IPR020809">
    <property type="entry name" value="Enolase_CS"/>
</dbReference>
<feature type="binding site" evidence="11">
    <location>
        <position position="320"/>
    </location>
    <ligand>
        <name>Mg(2+)</name>
        <dbReference type="ChEBI" id="CHEBI:18420"/>
    </ligand>
</feature>
<keyword evidence="6 11" id="KW-0479">Metal-binding</keyword>
<dbReference type="PIRSF" id="PIRSF001400">
    <property type="entry name" value="Enolase"/>
    <property type="match status" value="1"/>
</dbReference>
<dbReference type="InterPro" id="IPR029017">
    <property type="entry name" value="Enolase-like_N"/>
</dbReference>
<dbReference type="Pfam" id="PF03952">
    <property type="entry name" value="Enolase_N"/>
    <property type="match status" value="1"/>
</dbReference>
<dbReference type="SUPFAM" id="SSF51604">
    <property type="entry name" value="Enolase C-terminal domain-like"/>
    <property type="match status" value="1"/>
</dbReference>
<dbReference type="SMART" id="SM01192">
    <property type="entry name" value="Enolase_C"/>
    <property type="match status" value="1"/>
</dbReference>
<dbReference type="SMART" id="SM01193">
    <property type="entry name" value="Enolase_N"/>
    <property type="match status" value="1"/>
</dbReference>
<protein>
    <recommendedName>
        <fullName evidence="4 11">Enolase</fullName>
        <ecNumber evidence="3 11">4.2.1.11</ecNumber>
    </recommendedName>
    <alternativeName>
        <fullName evidence="11">2-phospho-D-glycerate hydro-lyase</fullName>
    </alternativeName>
    <alternativeName>
        <fullName evidence="11">2-phosphoglycerate dehydratase</fullName>
    </alternativeName>
</protein>
<dbReference type="InterPro" id="IPR000941">
    <property type="entry name" value="Enolase"/>
</dbReference>
<keyword evidence="8 11" id="KW-0324">Glycolysis</keyword>
<feature type="binding site" evidence="11">
    <location>
        <position position="401"/>
    </location>
    <ligand>
        <name>(2R)-2-phosphoglycerate</name>
        <dbReference type="ChEBI" id="CHEBI:58289"/>
    </ligand>
</feature>
<evidence type="ECO:0000256" key="6">
    <source>
        <dbReference type="ARBA" id="ARBA00022723"/>
    </source>
</evidence>
<dbReference type="InterPro" id="IPR036849">
    <property type="entry name" value="Enolase-like_C_sf"/>
</dbReference>
<comment type="catalytic activity">
    <reaction evidence="10">
        <text>(2R)-2-phosphoglycerate = phosphoenolpyruvate + H2O</text>
        <dbReference type="Rhea" id="RHEA:10164"/>
        <dbReference type="ChEBI" id="CHEBI:15377"/>
        <dbReference type="ChEBI" id="CHEBI:58289"/>
        <dbReference type="ChEBI" id="CHEBI:58702"/>
        <dbReference type="EC" id="4.2.1.11"/>
    </reaction>
    <physiologicalReaction direction="left-to-right" evidence="10">
        <dbReference type="Rhea" id="RHEA:10165"/>
    </physiologicalReaction>
</comment>
<accession>A0ABT2TF78</accession>
<dbReference type="SFLD" id="SFLDG00178">
    <property type="entry name" value="enolase"/>
    <property type="match status" value="1"/>
</dbReference>
<feature type="binding site" evidence="11">
    <location>
        <position position="372"/>
    </location>
    <ligand>
        <name>(2R)-2-phosphoglycerate</name>
        <dbReference type="ChEBI" id="CHEBI:58289"/>
    </ligand>
</feature>
<evidence type="ECO:0000256" key="3">
    <source>
        <dbReference type="ARBA" id="ARBA00012058"/>
    </source>
</evidence>
<dbReference type="InterPro" id="IPR020810">
    <property type="entry name" value="Enolase_C"/>
</dbReference>
<dbReference type="SUPFAM" id="SSF54826">
    <property type="entry name" value="Enolase N-terminal domain-like"/>
    <property type="match status" value="1"/>
</dbReference>
<evidence type="ECO:0000313" key="14">
    <source>
        <dbReference type="EMBL" id="MCU6760834.1"/>
    </source>
</evidence>
<dbReference type="Proteomes" id="UP001652442">
    <property type="component" value="Unassembled WGS sequence"/>
</dbReference>
<evidence type="ECO:0000256" key="2">
    <source>
        <dbReference type="ARBA" id="ARBA00009604"/>
    </source>
</evidence>
<dbReference type="EMBL" id="JAOQJQ010000001">
    <property type="protein sequence ID" value="MCU6760834.1"/>
    <property type="molecule type" value="Genomic_DNA"/>
</dbReference>
<evidence type="ECO:0000256" key="7">
    <source>
        <dbReference type="ARBA" id="ARBA00022842"/>
    </source>
</evidence>
<feature type="binding site" evidence="11">
    <location>
        <position position="254"/>
    </location>
    <ligand>
        <name>Mg(2+)</name>
        <dbReference type="ChEBI" id="CHEBI:18420"/>
    </ligand>
</feature>
<dbReference type="CDD" id="cd03313">
    <property type="entry name" value="enolase"/>
    <property type="match status" value="1"/>
</dbReference>
<feature type="binding site" evidence="11">
    <location>
        <position position="423"/>
    </location>
    <ligand>
        <name>(2R)-2-phosphoglycerate</name>
        <dbReference type="ChEBI" id="CHEBI:58289"/>
    </ligand>
</feature>
<comment type="cofactor">
    <cofactor evidence="11">
        <name>Mg(2+)</name>
        <dbReference type="ChEBI" id="CHEBI:18420"/>
    </cofactor>
    <text evidence="11">Binds a second Mg(2+) ion via substrate during catalysis.</text>
</comment>
<evidence type="ECO:0000256" key="5">
    <source>
        <dbReference type="ARBA" id="ARBA00022525"/>
    </source>
</evidence>
<comment type="pathway">
    <text evidence="1 11">Carbohydrate degradation; glycolysis; pyruvate from D-glyceraldehyde 3-phosphate: step 4/5.</text>
</comment>
<evidence type="ECO:0000256" key="8">
    <source>
        <dbReference type="ARBA" id="ARBA00023152"/>
    </source>
</evidence>
<feature type="binding site" evidence="11">
    <location>
        <position position="169"/>
    </location>
    <ligand>
        <name>(2R)-2-phosphoglycerate</name>
        <dbReference type="ChEBI" id="CHEBI:58289"/>
    </ligand>
</feature>
<name>A0ABT2TF78_9FIRM</name>
<comment type="subcellular location">
    <subcellularLocation>
        <location evidence="11">Cytoplasm</location>
    </subcellularLocation>
    <subcellularLocation>
        <location evidence="11">Secreted</location>
    </subcellularLocation>
    <subcellularLocation>
        <location evidence="11">Cell surface</location>
    </subcellularLocation>
    <text evidence="11">Fractions of enolase are present in both the cytoplasm and on the cell surface.</text>
</comment>
<organism evidence="14 15">
    <name type="scientific">Brotonthovivens ammoniilytica</name>
    <dbReference type="NCBI Taxonomy" id="2981725"/>
    <lineage>
        <taxon>Bacteria</taxon>
        <taxon>Bacillati</taxon>
        <taxon>Bacillota</taxon>
        <taxon>Clostridia</taxon>
        <taxon>Lachnospirales</taxon>
        <taxon>Lachnospiraceae</taxon>
        <taxon>Brotonthovivens</taxon>
    </lineage>
</organism>
<dbReference type="Gene3D" id="3.20.20.120">
    <property type="entry name" value="Enolase-like C-terminal domain"/>
    <property type="match status" value="1"/>
</dbReference>
<keyword evidence="11" id="KW-0963">Cytoplasm</keyword>
<keyword evidence="7 11" id="KW-0460">Magnesium</keyword>
<keyword evidence="9 11" id="KW-0456">Lyase</keyword>
<dbReference type="PROSITE" id="PS00164">
    <property type="entry name" value="ENOLASE"/>
    <property type="match status" value="1"/>
</dbReference>
<evidence type="ECO:0000256" key="1">
    <source>
        <dbReference type="ARBA" id="ARBA00005031"/>
    </source>
</evidence>